<sequence>MALQDLRTWPSSRVAEKQASWLWWWAAQGGDVAPLTADYASRGIGEDGDAEMPPLVFAMAEMLGSGLIRFRKGGNSACVSLASLLQGFK</sequence>
<evidence type="ECO:0000313" key="1">
    <source>
        <dbReference type="EMBL" id="CAN72028.1"/>
    </source>
</evidence>
<accession>A5B5G9</accession>
<name>A5B5G9_VITVI</name>
<proteinExistence type="predicted"/>
<dbReference type="AlphaFoldDB" id="A5B5G9"/>
<dbReference type="EMBL" id="AM447304">
    <property type="protein sequence ID" value="CAN72028.1"/>
    <property type="molecule type" value="Genomic_DNA"/>
</dbReference>
<gene>
    <name evidence="1" type="ORF">VITISV_020327</name>
</gene>
<protein>
    <submittedName>
        <fullName evidence="1">Uncharacterized protein</fullName>
    </submittedName>
</protein>
<reference evidence="1" key="1">
    <citation type="journal article" date="2007" name="PLoS ONE">
        <title>The first genome sequence of an elite grapevine cultivar (Pinot noir Vitis vinifera L.): coping with a highly heterozygous genome.</title>
        <authorList>
            <person name="Velasco R."/>
            <person name="Zharkikh A."/>
            <person name="Troggio M."/>
            <person name="Cartwright D.A."/>
            <person name="Cestaro A."/>
            <person name="Pruss D."/>
            <person name="Pindo M."/>
            <person name="FitzGerald L.M."/>
            <person name="Vezzulli S."/>
            <person name="Reid J."/>
            <person name="Malacarne G."/>
            <person name="Iliev D."/>
            <person name="Coppola G."/>
            <person name="Wardell B."/>
            <person name="Micheletti D."/>
            <person name="Macalma T."/>
            <person name="Facci M."/>
            <person name="Mitchell J.T."/>
            <person name="Perazzolli M."/>
            <person name="Eldredge G."/>
            <person name="Gatto P."/>
            <person name="Oyzerski R."/>
            <person name="Moretto M."/>
            <person name="Gutin N."/>
            <person name="Stefanini M."/>
            <person name="Chen Y."/>
            <person name="Segala C."/>
            <person name="Davenport C."/>
            <person name="Dematte L."/>
            <person name="Mraz A."/>
            <person name="Battilana J."/>
            <person name="Stormo K."/>
            <person name="Costa F."/>
            <person name="Tao Q."/>
            <person name="Si-Ammour A."/>
            <person name="Harkins T."/>
            <person name="Lackey A."/>
            <person name="Perbost C."/>
            <person name="Taillon B."/>
            <person name="Stella A."/>
            <person name="Solovyev V."/>
            <person name="Fawcett J.A."/>
            <person name="Sterck L."/>
            <person name="Vandepoele K."/>
            <person name="Grando S.M."/>
            <person name="Toppo S."/>
            <person name="Moser C."/>
            <person name="Lanchbury J."/>
            <person name="Bogden R."/>
            <person name="Skolnick M."/>
            <person name="Sgaramella V."/>
            <person name="Bhatnagar S.K."/>
            <person name="Fontana P."/>
            <person name="Gutin A."/>
            <person name="Van de Peer Y."/>
            <person name="Salamini F."/>
            <person name="Viola R."/>
        </authorList>
    </citation>
    <scope>NUCLEOTIDE SEQUENCE</scope>
</reference>
<organism evidence="1">
    <name type="scientific">Vitis vinifera</name>
    <name type="common">Grape</name>
    <dbReference type="NCBI Taxonomy" id="29760"/>
    <lineage>
        <taxon>Eukaryota</taxon>
        <taxon>Viridiplantae</taxon>
        <taxon>Streptophyta</taxon>
        <taxon>Embryophyta</taxon>
        <taxon>Tracheophyta</taxon>
        <taxon>Spermatophyta</taxon>
        <taxon>Magnoliopsida</taxon>
        <taxon>eudicotyledons</taxon>
        <taxon>Gunneridae</taxon>
        <taxon>Pentapetalae</taxon>
        <taxon>rosids</taxon>
        <taxon>Vitales</taxon>
        <taxon>Vitaceae</taxon>
        <taxon>Viteae</taxon>
        <taxon>Vitis</taxon>
    </lineage>
</organism>